<sequence length="327" mass="36134">MKPIYVIAKKEFSENLRSMRFVMLFGIFVVMLLLAAYQGAQAYQTELKSYNDMMTGYQGSGYSVKIDMPKPSILTAFNYLISGASVAIIGAIIGIVVGFDAVSGERERGTLKFLLTQPLFRDTLINGKFLGFISLIFVVVLTSLIICIGVIGSATGVFPDGDDMLRVMLFGLITFLYMLAFVVIGMFFSIFLKESVNALLAAIAIFIVVNLLISPIASAVASFAAPIPSYTFGMQGKAIQQAYQNNYNLQQQISYLSPSENFRNINEVILDPYFENSQNIQFGFGQQVKHTIIDSLSMVWGNIIAIVVALVTFFIASYILFLRQDIS</sequence>
<dbReference type="EMBL" id="CCXY01000085">
    <property type="protein sequence ID" value="CEG11861.1"/>
    <property type="molecule type" value="Genomic_DNA"/>
</dbReference>
<dbReference type="PANTHER" id="PTHR43471">
    <property type="entry name" value="ABC TRANSPORTER PERMEASE"/>
    <property type="match status" value="1"/>
</dbReference>
<evidence type="ECO:0000256" key="1">
    <source>
        <dbReference type="SAM" id="Phobius"/>
    </source>
</evidence>
<protein>
    <submittedName>
        <fullName evidence="2">Putative ABC-2 type transport system permease protein</fullName>
    </submittedName>
</protein>
<name>A0A098E8N6_9ZZZZ</name>
<reference evidence="2" key="1">
    <citation type="submission" date="2014-09" db="EMBL/GenBank/DDBJ databases">
        <authorList>
            <person name="Probst J Alexander"/>
        </authorList>
    </citation>
    <scope>NUCLEOTIDE SEQUENCE</scope>
</reference>
<dbReference type="GO" id="GO:0005886">
    <property type="term" value="C:plasma membrane"/>
    <property type="evidence" value="ECO:0007669"/>
    <property type="project" value="UniProtKB-SubCell"/>
</dbReference>
<keyword evidence="1" id="KW-1133">Transmembrane helix</keyword>
<feature type="transmembrane region" description="Helical" evidence="1">
    <location>
        <begin position="299"/>
        <end position="321"/>
    </location>
</feature>
<feature type="transmembrane region" description="Helical" evidence="1">
    <location>
        <begin position="77"/>
        <end position="102"/>
    </location>
</feature>
<feature type="transmembrane region" description="Helical" evidence="1">
    <location>
        <begin position="129"/>
        <end position="155"/>
    </location>
</feature>
<keyword evidence="1" id="KW-0472">Membrane</keyword>
<dbReference type="PANTHER" id="PTHR43471:SF14">
    <property type="entry name" value="ABC-2 TYPE TRANSPORT SYSTEM PERMEASE PROTEIN"/>
    <property type="match status" value="1"/>
</dbReference>
<gene>
    <name evidence="2" type="ORF">MSIBF_A1750004</name>
</gene>
<feature type="transmembrane region" description="Helical" evidence="1">
    <location>
        <begin position="167"/>
        <end position="192"/>
    </location>
</feature>
<proteinExistence type="predicted"/>
<dbReference type="AlphaFoldDB" id="A0A098E8N6"/>
<evidence type="ECO:0000313" key="2">
    <source>
        <dbReference type="EMBL" id="CEG11861.1"/>
    </source>
</evidence>
<accession>A0A098E8N6</accession>
<feature type="transmembrane region" description="Helical" evidence="1">
    <location>
        <begin position="199"/>
        <end position="225"/>
    </location>
</feature>
<organism evidence="2">
    <name type="scientific">groundwater metagenome</name>
    <dbReference type="NCBI Taxonomy" id="717931"/>
    <lineage>
        <taxon>unclassified sequences</taxon>
        <taxon>metagenomes</taxon>
        <taxon>ecological metagenomes</taxon>
    </lineage>
</organism>
<keyword evidence="1" id="KW-0812">Transmembrane</keyword>
<feature type="transmembrane region" description="Helical" evidence="1">
    <location>
        <begin position="21"/>
        <end position="40"/>
    </location>
</feature>
<dbReference type="GO" id="GO:0140359">
    <property type="term" value="F:ABC-type transporter activity"/>
    <property type="evidence" value="ECO:0007669"/>
    <property type="project" value="InterPro"/>
</dbReference>
<dbReference type="Pfam" id="PF12679">
    <property type="entry name" value="ABC2_membrane_2"/>
    <property type="match status" value="1"/>
</dbReference>